<dbReference type="PANTHER" id="PTHR36440:SF1">
    <property type="entry name" value="PUTATIVE (AFU_ORTHOLOGUE AFUA_8G07350)-RELATED"/>
    <property type="match status" value="1"/>
</dbReference>
<proteinExistence type="predicted"/>
<dbReference type="InterPro" id="IPR014710">
    <property type="entry name" value="RmlC-like_jellyroll"/>
</dbReference>
<protein>
    <submittedName>
        <fullName evidence="2">Cupin domain-containing protein</fullName>
    </submittedName>
</protein>
<keyword evidence="3" id="KW-1185">Reference proteome</keyword>
<feature type="domain" description="Cupin type-2" evidence="1">
    <location>
        <begin position="42"/>
        <end position="109"/>
    </location>
</feature>
<dbReference type="Pfam" id="PF07883">
    <property type="entry name" value="Cupin_2"/>
    <property type="match status" value="1"/>
</dbReference>
<dbReference type="InterPro" id="IPR053146">
    <property type="entry name" value="QDO-like"/>
</dbReference>
<reference evidence="3" key="1">
    <citation type="journal article" date="2019" name="Int. J. Syst. Evol. Microbiol.">
        <title>The Global Catalogue of Microorganisms (GCM) 10K type strain sequencing project: providing services to taxonomists for standard genome sequencing and annotation.</title>
        <authorList>
            <consortium name="The Broad Institute Genomics Platform"/>
            <consortium name="The Broad Institute Genome Sequencing Center for Infectious Disease"/>
            <person name="Wu L."/>
            <person name="Ma J."/>
        </authorList>
    </citation>
    <scope>NUCLEOTIDE SEQUENCE [LARGE SCALE GENOMIC DNA]</scope>
    <source>
        <strain evidence="3">KCTC 62102</strain>
    </source>
</reference>
<organism evidence="2 3">
    <name type="scientific">Tabrizicola soli</name>
    <dbReference type="NCBI Taxonomy" id="2185115"/>
    <lineage>
        <taxon>Bacteria</taxon>
        <taxon>Pseudomonadati</taxon>
        <taxon>Pseudomonadota</taxon>
        <taxon>Alphaproteobacteria</taxon>
        <taxon>Rhodobacterales</taxon>
        <taxon>Paracoccaceae</taxon>
        <taxon>Tabrizicola</taxon>
    </lineage>
</organism>
<evidence type="ECO:0000259" key="1">
    <source>
        <dbReference type="Pfam" id="PF07883"/>
    </source>
</evidence>
<dbReference type="InterPro" id="IPR011051">
    <property type="entry name" value="RmlC_Cupin_sf"/>
</dbReference>
<dbReference type="InterPro" id="IPR013096">
    <property type="entry name" value="Cupin_2"/>
</dbReference>
<evidence type="ECO:0000313" key="3">
    <source>
        <dbReference type="Proteomes" id="UP001595445"/>
    </source>
</evidence>
<sequence>MTSFDKAAFSLPGCGAEAFAFGRHIVRITADQTGGSLGCFEAEVPPGEGPPFHIHEKEEEFFRILEGRFAFWCNGERVDLTEGGVLCVPRGAVHRFQNIGHSIGRMMVVMTPGGFEGFFPAMAAATDPSPEEICQMAARFNLRFVFDAAEAA</sequence>
<dbReference type="EMBL" id="JBHRSM010000015">
    <property type="protein sequence ID" value="MFC3086121.1"/>
    <property type="molecule type" value="Genomic_DNA"/>
</dbReference>
<dbReference type="PANTHER" id="PTHR36440">
    <property type="entry name" value="PUTATIVE (AFU_ORTHOLOGUE AFUA_8G07350)-RELATED"/>
    <property type="match status" value="1"/>
</dbReference>
<comment type="caution">
    <text evidence="2">The sequence shown here is derived from an EMBL/GenBank/DDBJ whole genome shotgun (WGS) entry which is preliminary data.</text>
</comment>
<dbReference type="Proteomes" id="UP001595445">
    <property type="component" value="Unassembled WGS sequence"/>
</dbReference>
<gene>
    <name evidence="2" type="ORF">ACFOD6_08680</name>
</gene>
<evidence type="ECO:0000313" key="2">
    <source>
        <dbReference type="EMBL" id="MFC3086121.1"/>
    </source>
</evidence>
<dbReference type="Gene3D" id="2.60.120.10">
    <property type="entry name" value="Jelly Rolls"/>
    <property type="match status" value="1"/>
</dbReference>
<accession>A0ABV7DSP9</accession>
<dbReference type="SUPFAM" id="SSF51182">
    <property type="entry name" value="RmlC-like cupins"/>
    <property type="match status" value="1"/>
</dbReference>
<name>A0ABV7DSP9_9RHOB</name>
<dbReference type="RefSeq" id="WP_197645553.1">
    <property type="nucleotide sequence ID" value="NZ_JAEACP010000014.1"/>
</dbReference>